<evidence type="ECO:0000313" key="3">
    <source>
        <dbReference type="Proteomes" id="UP001642540"/>
    </source>
</evidence>
<comment type="caution">
    <text evidence="2">The sequence shown here is derived from an EMBL/GenBank/DDBJ whole genome shotgun (WGS) entry which is preliminary data.</text>
</comment>
<organism evidence="2 3">
    <name type="scientific">Orchesella dallaii</name>
    <dbReference type="NCBI Taxonomy" id="48710"/>
    <lineage>
        <taxon>Eukaryota</taxon>
        <taxon>Metazoa</taxon>
        <taxon>Ecdysozoa</taxon>
        <taxon>Arthropoda</taxon>
        <taxon>Hexapoda</taxon>
        <taxon>Collembola</taxon>
        <taxon>Entomobryomorpha</taxon>
        <taxon>Entomobryoidea</taxon>
        <taxon>Orchesellidae</taxon>
        <taxon>Orchesellinae</taxon>
        <taxon>Orchesella</taxon>
    </lineage>
</organism>
<name>A0ABP1PNR3_9HEXA</name>
<dbReference type="EMBL" id="CAXLJM020000007">
    <property type="protein sequence ID" value="CAL8072211.1"/>
    <property type="molecule type" value="Genomic_DNA"/>
</dbReference>
<dbReference type="Proteomes" id="UP001642540">
    <property type="component" value="Unassembled WGS sequence"/>
</dbReference>
<sequence>MSGDCMSDSNFRGVTGKITLKESKMNMKVTNTDVKEFPLIEELKSRVNSLIGITDTPSIDDIKESHKVIINRLSFIDTDKQEEVLQFIHQIAETVNDEKSTADNFLRLAKELFLSNFSVCCGSLRESESANILERFNEGMKCWNVFKRNHQSFAKELEEYNHQLMLKVHSTLCDLDRNHPQLLVKLNPFFEKLLENWSSPLKWELKPQEGTEKHILVLRKPVILMSKEISIVEEILCNASVEEVHFVASEVFYVDHTLNNTEWHGKNILVVSKKVECILPNATWDLTGIDGLNAPTARANDGTDEDPNGSDGVDGTPGGKGGSVIFLADEYVRLHLLSIESHGGNGGNGQPGGNGRSGKDGVDGRDIPLQCLKNEFGSPVREANEGIGECINTIVNLRKQLVEIESCRAYNLDETNAFPLFAPPLTSRSYYLKGITKDGVHVEFGYYSKKLPFYFTRYAYCLIKGALGTPGTPGGMGGLGGTGGPGGNAGCFGAYCLNGSRHELEASEAPVLLAENGKSGECGFAGTDGEDGQNGRNGKDVGYVDSLLWDEPDYFPPGSYDLISNDIEEDRSVWCSFFNKWRHIEPMERVQTPIKIEKSCFSSVKRRVKRGRQKIDCISMQCAMEYVHEVEYCDISSVLNELWPENADK</sequence>
<feature type="region of interest" description="Disordered" evidence="1">
    <location>
        <begin position="296"/>
        <end position="317"/>
    </location>
</feature>
<gene>
    <name evidence="2" type="ORF">ODALV1_LOCUS2054</name>
</gene>
<reference evidence="2 3" key="1">
    <citation type="submission" date="2024-08" db="EMBL/GenBank/DDBJ databases">
        <authorList>
            <person name="Cucini C."/>
            <person name="Frati F."/>
        </authorList>
    </citation>
    <scope>NUCLEOTIDE SEQUENCE [LARGE SCALE GENOMIC DNA]</scope>
</reference>
<proteinExistence type="predicted"/>
<keyword evidence="3" id="KW-1185">Reference proteome</keyword>
<accession>A0ABP1PNR3</accession>
<protein>
    <submittedName>
        <fullName evidence="2">Uncharacterized protein</fullName>
    </submittedName>
</protein>
<dbReference type="PANTHER" id="PTHR24637:SF421">
    <property type="entry name" value="CUTICLE COLLAGEN DPY-2"/>
    <property type="match status" value="1"/>
</dbReference>
<dbReference type="PANTHER" id="PTHR24637">
    <property type="entry name" value="COLLAGEN"/>
    <property type="match status" value="1"/>
</dbReference>
<evidence type="ECO:0000313" key="2">
    <source>
        <dbReference type="EMBL" id="CAL8072211.1"/>
    </source>
</evidence>
<evidence type="ECO:0000256" key="1">
    <source>
        <dbReference type="SAM" id="MobiDB-lite"/>
    </source>
</evidence>